<keyword evidence="2" id="KW-1185">Reference proteome</keyword>
<dbReference type="EMBL" id="JAGIZQ010000003">
    <property type="protein sequence ID" value="KAH6637319.1"/>
    <property type="molecule type" value="Genomic_DNA"/>
</dbReference>
<organism evidence="1 2">
    <name type="scientific">Chaetomium tenue</name>
    <dbReference type="NCBI Taxonomy" id="1854479"/>
    <lineage>
        <taxon>Eukaryota</taxon>
        <taxon>Fungi</taxon>
        <taxon>Dikarya</taxon>
        <taxon>Ascomycota</taxon>
        <taxon>Pezizomycotina</taxon>
        <taxon>Sordariomycetes</taxon>
        <taxon>Sordariomycetidae</taxon>
        <taxon>Sordariales</taxon>
        <taxon>Chaetomiaceae</taxon>
        <taxon>Chaetomium</taxon>
    </lineage>
</organism>
<name>A0ACB7PG70_9PEZI</name>
<gene>
    <name evidence="1" type="ORF">F5144DRAFT_592229</name>
</gene>
<evidence type="ECO:0000313" key="1">
    <source>
        <dbReference type="EMBL" id="KAH6637319.1"/>
    </source>
</evidence>
<comment type="caution">
    <text evidence="1">The sequence shown here is derived from an EMBL/GenBank/DDBJ whole genome shotgun (WGS) entry which is preliminary data.</text>
</comment>
<proteinExistence type="predicted"/>
<sequence length="566" mass="63994">MSGFEIAGIVLAVLPLFVEAGKFSASTASLLKNAAGRSTRDRKLTEFYDEFYWETYEMHKQMEHIVSSLPDLSEERRMQILNDREVQSCVDGWAAGSDLAQALQAFFASDNDLAVFLEIMDKVLRLFYQLIEDETVKISKSDLDFDRMSEKMKIFQAQKAQPSGFWDRLRFLRREKRRDICIANLRRWRCRLERTIDYATRRAEKQDHRGQHPTRDGLADSEAKHLLHLRSMSKRLFRTLSTYWVCGCGIAHQARLSLAAAYERTTPRLKRTELDLAFLIKGHGPWNEMLVVMKDISAMTTQCSELGPICAAIEAINGRAAQYGLRLVVEDSETPSTPRRIFLLEPAPRKLGIPTVATPVSLRDLLLATQQPGELLTKRRLALTLAYSMLQFHESAFLSSNPWSEDQIFFFHEPASRNAINYRQPYIESAFGDTGKGGIPGSSGAALGIFHPNIGILRLGVLLIELHTWVPIEKFRDGQDTTPNADYATALRVLDMALGDCFPTYKSAIRACLDVDWVPASSRVSLEDSATCDGLYRNVILPIQEEIEWGERMARKHSGVARLGVP</sequence>
<evidence type="ECO:0000313" key="2">
    <source>
        <dbReference type="Proteomes" id="UP000724584"/>
    </source>
</evidence>
<reference evidence="1 2" key="1">
    <citation type="journal article" date="2021" name="Nat. Commun.">
        <title>Genetic determinants of endophytism in the Arabidopsis root mycobiome.</title>
        <authorList>
            <person name="Mesny F."/>
            <person name="Miyauchi S."/>
            <person name="Thiergart T."/>
            <person name="Pickel B."/>
            <person name="Atanasova L."/>
            <person name="Karlsson M."/>
            <person name="Huettel B."/>
            <person name="Barry K.W."/>
            <person name="Haridas S."/>
            <person name="Chen C."/>
            <person name="Bauer D."/>
            <person name="Andreopoulos W."/>
            <person name="Pangilinan J."/>
            <person name="LaButti K."/>
            <person name="Riley R."/>
            <person name="Lipzen A."/>
            <person name="Clum A."/>
            <person name="Drula E."/>
            <person name="Henrissat B."/>
            <person name="Kohler A."/>
            <person name="Grigoriev I.V."/>
            <person name="Martin F.M."/>
            <person name="Hacquard S."/>
        </authorList>
    </citation>
    <scope>NUCLEOTIDE SEQUENCE [LARGE SCALE GENOMIC DNA]</scope>
    <source>
        <strain evidence="1 2">MPI-SDFR-AT-0079</strain>
    </source>
</reference>
<accession>A0ACB7PG70</accession>
<dbReference type="Proteomes" id="UP000724584">
    <property type="component" value="Unassembled WGS sequence"/>
</dbReference>
<protein>
    <submittedName>
        <fullName evidence="1">Uncharacterized protein</fullName>
    </submittedName>
</protein>